<evidence type="ECO:0000256" key="13">
    <source>
        <dbReference type="ARBA" id="ARBA00023136"/>
    </source>
</evidence>
<dbReference type="Pfam" id="PF06580">
    <property type="entry name" value="His_kinase"/>
    <property type="match status" value="1"/>
</dbReference>
<dbReference type="Gene3D" id="6.10.250.1910">
    <property type="match status" value="1"/>
</dbReference>
<dbReference type="GO" id="GO:0000155">
    <property type="term" value="F:phosphorelay sensor kinase activity"/>
    <property type="evidence" value="ECO:0007669"/>
    <property type="project" value="InterPro"/>
</dbReference>
<sequence>MGAFKRFSQRYQIKHVNHQIFILVIVTITVPLLILSVIIYLFSLQTVKKEYQHSSDLILTNLSFNIDQYLQSIEKGTLNSQMDSQLQEALEKWSNNKEENIEDKRILYGSTIERFVSSIEMTIKNVDSVRIYASDSVFYSMNFNRADYHADNFAEEDWYIRTLEGKGKIVLFGTHKPFHRIDAQQAVISIARVINKVGSKQPLGVILIDIRLDSLREILNLSENSNRKFIIVDDKGGVIYSSERDQVNAPLLENVDLSSMQSVLDQDTGSFYAPIAGTDSFVNFVTSPYSGWKVIQYIGEKEITKNSELLRMIILGLAFFTLGAALLFMFILYMRVTKPIILLGRQVKLVGMGKFDVNLHSERQDEFGVLYQGIRKMVEDLQDHIERSSITKAQQKVAQFGALKSQINPHFLANALESIQMKAVLSGQRDIGEMVGLLGRLFRTHIQTGKETVTLLEELAHTRLYIQVQQMRFGDKIRYVERLAESSELVPVMHFSLQPIVENAIVHGLEPRTGSGMLEIAATLAGNEMLIAVSDNGVGMDEAKLQQLRERLLSPSDTLDETHIGLKNVHDRIRFYFGDRYGIELDSRLGQGTTVYIRVPAAKDGQIAKLADPLP</sequence>
<gene>
    <name evidence="17" type="ORF">FPL14_19805</name>
</gene>
<dbReference type="PANTHER" id="PTHR34220">
    <property type="entry name" value="SENSOR HISTIDINE KINASE YPDA"/>
    <property type="match status" value="1"/>
</dbReference>
<reference evidence="17 18" key="1">
    <citation type="submission" date="2019-07" db="EMBL/GenBank/DDBJ databases">
        <authorList>
            <person name="Kim J.K."/>
            <person name="Cheong H.-M."/>
            <person name="Choi Y."/>
            <person name="Hwang K.J."/>
            <person name="Lee S."/>
            <person name="Choi C."/>
        </authorList>
    </citation>
    <scope>NUCLEOTIDE SEQUENCE [LARGE SCALE GENOMIC DNA]</scope>
    <source>
        <strain evidence="17 18">KS 22</strain>
    </source>
</reference>
<feature type="transmembrane region" description="Helical" evidence="14">
    <location>
        <begin position="309"/>
        <end position="333"/>
    </location>
</feature>
<keyword evidence="13 14" id="KW-0472">Membrane</keyword>
<keyword evidence="10" id="KW-0067">ATP-binding</keyword>
<evidence type="ECO:0000256" key="5">
    <source>
        <dbReference type="ARBA" id="ARBA00022553"/>
    </source>
</evidence>
<evidence type="ECO:0000256" key="2">
    <source>
        <dbReference type="ARBA" id="ARBA00004651"/>
    </source>
</evidence>
<evidence type="ECO:0000256" key="6">
    <source>
        <dbReference type="ARBA" id="ARBA00022679"/>
    </source>
</evidence>
<keyword evidence="11 14" id="KW-1133">Transmembrane helix</keyword>
<dbReference type="InterPro" id="IPR033479">
    <property type="entry name" value="dCache_1"/>
</dbReference>
<evidence type="ECO:0000256" key="11">
    <source>
        <dbReference type="ARBA" id="ARBA00022989"/>
    </source>
</evidence>
<evidence type="ECO:0000256" key="9">
    <source>
        <dbReference type="ARBA" id="ARBA00022777"/>
    </source>
</evidence>
<dbReference type="InterPro" id="IPR010559">
    <property type="entry name" value="Sig_transdc_His_kin_internal"/>
</dbReference>
<evidence type="ECO:0000256" key="10">
    <source>
        <dbReference type="ARBA" id="ARBA00022840"/>
    </source>
</evidence>
<keyword evidence="7 14" id="KW-0812">Transmembrane</keyword>
<keyword evidence="4" id="KW-1003">Cell membrane</keyword>
<dbReference type="Pfam" id="PF02518">
    <property type="entry name" value="HATPase_c"/>
    <property type="match status" value="1"/>
</dbReference>
<keyword evidence="18" id="KW-1185">Reference proteome</keyword>
<name>A0A7G5C1U4_9BACL</name>
<keyword evidence="12" id="KW-0902">Two-component regulatory system</keyword>
<feature type="domain" description="Histidine kinase" evidence="15">
    <location>
        <begin position="497"/>
        <end position="603"/>
    </location>
</feature>
<dbReference type="AlphaFoldDB" id="A0A7G5C1U4"/>
<comment type="subcellular location">
    <subcellularLocation>
        <location evidence="2">Cell membrane</location>
        <topology evidence="2">Multi-pass membrane protein</topology>
    </subcellularLocation>
</comment>
<accession>A0A7G5C1U4</accession>
<evidence type="ECO:0000256" key="4">
    <source>
        <dbReference type="ARBA" id="ARBA00022475"/>
    </source>
</evidence>
<evidence type="ECO:0000259" key="16">
    <source>
        <dbReference type="PROSITE" id="PS50885"/>
    </source>
</evidence>
<evidence type="ECO:0000256" key="8">
    <source>
        <dbReference type="ARBA" id="ARBA00022741"/>
    </source>
</evidence>
<keyword evidence="6" id="KW-0808">Transferase</keyword>
<evidence type="ECO:0000259" key="15">
    <source>
        <dbReference type="PROSITE" id="PS50109"/>
    </source>
</evidence>
<evidence type="ECO:0000256" key="7">
    <source>
        <dbReference type="ARBA" id="ARBA00022692"/>
    </source>
</evidence>
<dbReference type="Gene3D" id="3.30.565.10">
    <property type="entry name" value="Histidine kinase-like ATPase, C-terminal domain"/>
    <property type="match status" value="1"/>
</dbReference>
<protein>
    <recommendedName>
        <fullName evidence="3">histidine kinase</fullName>
        <ecNumber evidence="3">2.7.13.3</ecNumber>
    </recommendedName>
</protein>
<dbReference type="PROSITE" id="PS50885">
    <property type="entry name" value="HAMP"/>
    <property type="match status" value="1"/>
</dbReference>
<dbReference type="Proteomes" id="UP000515679">
    <property type="component" value="Chromosome"/>
</dbReference>
<evidence type="ECO:0000256" key="3">
    <source>
        <dbReference type="ARBA" id="ARBA00012438"/>
    </source>
</evidence>
<keyword evidence="5" id="KW-0597">Phosphoprotein</keyword>
<dbReference type="Gene3D" id="3.30.450.20">
    <property type="entry name" value="PAS domain"/>
    <property type="match status" value="2"/>
</dbReference>
<feature type="transmembrane region" description="Helical" evidence="14">
    <location>
        <begin position="20"/>
        <end position="42"/>
    </location>
</feature>
<dbReference type="RefSeq" id="WP_182299410.1">
    <property type="nucleotide sequence ID" value="NZ_CP041969.1"/>
</dbReference>
<dbReference type="KEGG" id="cchl:FPL14_19805"/>
<keyword evidence="9 17" id="KW-0418">Kinase</keyword>
<dbReference type="InterPro" id="IPR050640">
    <property type="entry name" value="Bact_2-comp_sensor_kinase"/>
</dbReference>
<dbReference type="Pfam" id="PF02743">
    <property type="entry name" value="dCache_1"/>
    <property type="match status" value="1"/>
</dbReference>
<dbReference type="InterPro" id="IPR003660">
    <property type="entry name" value="HAMP_dom"/>
</dbReference>
<keyword evidence="8" id="KW-0547">Nucleotide-binding</keyword>
<evidence type="ECO:0000256" key="12">
    <source>
        <dbReference type="ARBA" id="ARBA00023012"/>
    </source>
</evidence>
<dbReference type="SUPFAM" id="SSF55874">
    <property type="entry name" value="ATPase domain of HSP90 chaperone/DNA topoisomerase II/histidine kinase"/>
    <property type="match status" value="1"/>
</dbReference>
<dbReference type="SUPFAM" id="SSF158472">
    <property type="entry name" value="HAMP domain-like"/>
    <property type="match status" value="1"/>
</dbReference>
<feature type="domain" description="HAMP" evidence="16">
    <location>
        <begin position="334"/>
        <end position="386"/>
    </location>
</feature>
<dbReference type="SMART" id="SM00304">
    <property type="entry name" value="HAMP"/>
    <property type="match status" value="1"/>
</dbReference>
<dbReference type="PANTHER" id="PTHR34220:SF7">
    <property type="entry name" value="SENSOR HISTIDINE KINASE YPDA"/>
    <property type="match status" value="1"/>
</dbReference>
<dbReference type="CDD" id="cd06225">
    <property type="entry name" value="HAMP"/>
    <property type="match status" value="1"/>
</dbReference>
<proteinExistence type="predicted"/>
<dbReference type="SMART" id="SM00387">
    <property type="entry name" value="HATPase_c"/>
    <property type="match status" value="1"/>
</dbReference>
<organism evidence="17 18">
    <name type="scientific">Cohnella cholangitidis</name>
    <dbReference type="NCBI Taxonomy" id="2598458"/>
    <lineage>
        <taxon>Bacteria</taxon>
        <taxon>Bacillati</taxon>
        <taxon>Bacillota</taxon>
        <taxon>Bacilli</taxon>
        <taxon>Bacillales</taxon>
        <taxon>Paenibacillaceae</taxon>
        <taxon>Cohnella</taxon>
    </lineage>
</organism>
<dbReference type="EMBL" id="CP041969">
    <property type="protein sequence ID" value="QMV43178.1"/>
    <property type="molecule type" value="Genomic_DNA"/>
</dbReference>
<evidence type="ECO:0000313" key="18">
    <source>
        <dbReference type="Proteomes" id="UP000515679"/>
    </source>
</evidence>
<evidence type="ECO:0000256" key="14">
    <source>
        <dbReference type="SAM" id="Phobius"/>
    </source>
</evidence>
<evidence type="ECO:0000256" key="1">
    <source>
        <dbReference type="ARBA" id="ARBA00000085"/>
    </source>
</evidence>
<dbReference type="EC" id="2.7.13.3" evidence="3"/>
<dbReference type="InterPro" id="IPR005467">
    <property type="entry name" value="His_kinase_dom"/>
</dbReference>
<dbReference type="GO" id="GO:0005886">
    <property type="term" value="C:plasma membrane"/>
    <property type="evidence" value="ECO:0007669"/>
    <property type="project" value="UniProtKB-SubCell"/>
</dbReference>
<evidence type="ECO:0000313" key="17">
    <source>
        <dbReference type="EMBL" id="QMV43178.1"/>
    </source>
</evidence>
<comment type="catalytic activity">
    <reaction evidence="1">
        <text>ATP + protein L-histidine = ADP + protein N-phospho-L-histidine.</text>
        <dbReference type="EC" id="2.7.13.3"/>
    </reaction>
</comment>
<dbReference type="PROSITE" id="PS50109">
    <property type="entry name" value="HIS_KIN"/>
    <property type="match status" value="1"/>
</dbReference>
<dbReference type="InterPro" id="IPR003594">
    <property type="entry name" value="HATPase_dom"/>
</dbReference>
<dbReference type="InterPro" id="IPR036890">
    <property type="entry name" value="HATPase_C_sf"/>
</dbReference>
<dbReference type="GO" id="GO:0005524">
    <property type="term" value="F:ATP binding"/>
    <property type="evidence" value="ECO:0007669"/>
    <property type="project" value="UniProtKB-KW"/>
</dbReference>